<reference evidence="2 3" key="1">
    <citation type="submission" date="2019-03" db="EMBL/GenBank/DDBJ databases">
        <title>First draft genome of Liparis tanakae, snailfish: a comprehensive survey of snailfish specific genes.</title>
        <authorList>
            <person name="Kim W."/>
            <person name="Song I."/>
            <person name="Jeong J.-H."/>
            <person name="Kim D."/>
            <person name="Kim S."/>
            <person name="Ryu S."/>
            <person name="Song J.Y."/>
            <person name="Lee S.K."/>
        </authorList>
    </citation>
    <scope>NUCLEOTIDE SEQUENCE [LARGE SCALE GENOMIC DNA]</scope>
    <source>
        <tissue evidence="2">Muscle</tissue>
    </source>
</reference>
<evidence type="ECO:0000313" key="2">
    <source>
        <dbReference type="EMBL" id="TNN57329.1"/>
    </source>
</evidence>
<dbReference type="OrthoDB" id="9989223at2759"/>
<sequence length="194" mass="22165">MASSSRSTGGRRSAGDTGRHATGMGRTTRWYLKACRGHRVSETRYQERPETRRDQRPGGTRRDQERPETRRDQRPGGTRRDHRPGETRRDQRPGETRRDQQRPGETSRDQRPAETRRDQQRPGETTDQVRPQQLALQDPPADLDQSLPQQELRHQLVRRGGLLLAADGGQPQLLQQLQRPLQVGGSEDAAETRT</sequence>
<comment type="caution">
    <text evidence="2">The sequence shown here is derived from an EMBL/GenBank/DDBJ whole genome shotgun (WGS) entry which is preliminary data.</text>
</comment>
<dbReference type="EMBL" id="SRLO01000407">
    <property type="protein sequence ID" value="TNN57329.1"/>
    <property type="molecule type" value="Genomic_DNA"/>
</dbReference>
<feature type="compositionally biased region" description="Basic and acidic residues" evidence="1">
    <location>
        <begin position="39"/>
        <end position="74"/>
    </location>
</feature>
<organism evidence="2 3">
    <name type="scientific">Liparis tanakae</name>
    <name type="common">Tanaka's snailfish</name>
    <dbReference type="NCBI Taxonomy" id="230148"/>
    <lineage>
        <taxon>Eukaryota</taxon>
        <taxon>Metazoa</taxon>
        <taxon>Chordata</taxon>
        <taxon>Craniata</taxon>
        <taxon>Vertebrata</taxon>
        <taxon>Euteleostomi</taxon>
        <taxon>Actinopterygii</taxon>
        <taxon>Neopterygii</taxon>
        <taxon>Teleostei</taxon>
        <taxon>Neoteleostei</taxon>
        <taxon>Acanthomorphata</taxon>
        <taxon>Eupercaria</taxon>
        <taxon>Perciformes</taxon>
        <taxon>Cottioidei</taxon>
        <taxon>Cottales</taxon>
        <taxon>Liparidae</taxon>
        <taxon>Liparis</taxon>
    </lineage>
</organism>
<keyword evidence="3" id="KW-1185">Reference proteome</keyword>
<name>A0A4Z2GV63_9TELE</name>
<feature type="compositionally biased region" description="Basic and acidic residues" evidence="1">
    <location>
        <begin position="83"/>
        <end position="121"/>
    </location>
</feature>
<protein>
    <submittedName>
        <fullName evidence="2">Uncharacterized protein</fullName>
    </submittedName>
</protein>
<dbReference type="AlphaFoldDB" id="A0A4Z2GV63"/>
<evidence type="ECO:0000313" key="3">
    <source>
        <dbReference type="Proteomes" id="UP000314294"/>
    </source>
</evidence>
<dbReference type="Proteomes" id="UP000314294">
    <property type="component" value="Unassembled WGS sequence"/>
</dbReference>
<feature type="compositionally biased region" description="Polar residues" evidence="1">
    <location>
        <begin position="122"/>
        <end position="135"/>
    </location>
</feature>
<gene>
    <name evidence="2" type="ORF">EYF80_032405</name>
</gene>
<feature type="compositionally biased region" description="Low complexity" evidence="1">
    <location>
        <begin position="1"/>
        <end position="11"/>
    </location>
</feature>
<accession>A0A4Z2GV63</accession>
<feature type="region of interest" description="Disordered" evidence="1">
    <location>
        <begin position="1"/>
        <end position="151"/>
    </location>
</feature>
<evidence type="ECO:0000256" key="1">
    <source>
        <dbReference type="SAM" id="MobiDB-lite"/>
    </source>
</evidence>
<proteinExistence type="predicted"/>